<feature type="compositionally biased region" description="Basic and acidic residues" evidence="2">
    <location>
        <begin position="224"/>
        <end position="235"/>
    </location>
</feature>
<proteinExistence type="predicted"/>
<feature type="region of interest" description="Disordered" evidence="2">
    <location>
        <begin position="529"/>
        <end position="553"/>
    </location>
</feature>
<keyword evidence="4" id="KW-1185">Reference proteome</keyword>
<reference evidence="3" key="1">
    <citation type="submission" date="2014-09" db="EMBL/GenBank/DDBJ databases">
        <title>Genome sequence of the luminous mushroom Mycena chlorophos for searching fungal bioluminescence genes.</title>
        <authorList>
            <person name="Tanaka Y."/>
            <person name="Kasuga D."/>
            <person name="Oba Y."/>
            <person name="Hase S."/>
            <person name="Sato K."/>
            <person name="Oba Y."/>
            <person name="Sakakibara Y."/>
        </authorList>
    </citation>
    <scope>NUCLEOTIDE SEQUENCE</scope>
</reference>
<organism evidence="3 4">
    <name type="scientific">Mycena chlorophos</name>
    <name type="common">Agaric fungus</name>
    <name type="synonym">Agaricus chlorophos</name>
    <dbReference type="NCBI Taxonomy" id="658473"/>
    <lineage>
        <taxon>Eukaryota</taxon>
        <taxon>Fungi</taxon>
        <taxon>Dikarya</taxon>
        <taxon>Basidiomycota</taxon>
        <taxon>Agaricomycotina</taxon>
        <taxon>Agaricomycetes</taxon>
        <taxon>Agaricomycetidae</taxon>
        <taxon>Agaricales</taxon>
        <taxon>Marasmiineae</taxon>
        <taxon>Mycenaceae</taxon>
        <taxon>Mycena</taxon>
    </lineage>
</organism>
<evidence type="ECO:0000256" key="1">
    <source>
        <dbReference type="SAM" id="Coils"/>
    </source>
</evidence>
<feature type="compositionally biased region" description="Polar residues" evidence="2">
    <location>
        <begin position="130"/>
        <end position="148"/>
    </location>
</feature>
<feature type="compositionally biased region" description="Polar residues" evidence="2">
    <location>
        <begin position="92"/>
        <end position="102"/>
    </location>
</feature>
<dbReference type="Proteomes" id="UP000815677">
    <property type="component" value="Unassembled WGS sequence"/>
</dbReference>
<evidence type="ECO:0000256" key="2">
    <source>
        <dbReference type="SAM" id="MobiDB-lite"/>
    </source>
</evidence>
<protein>
    <submittedName>
        <fullName evidence="3">Uncharacterized protein</fullName>
    </submittedName>
</protein>
<name>A0ABQ0M1V4_MYCCL</name>
<evidence type="ECO:0000313" key="3">
    <source>
        <dbReference type="EMBL" id="GAT57316.1"/>
    </source>
</evidence>
<feature type="region of interest" description="Disordered" evidence="2">
    <location>
        <begin position="944"/>
        <end position="963"/>
    </location>
</feature>
<feature type="compositionally biased region" description="Basic and acidic residues" evidence="2">
    <location>
        <begin position="268"/>
        <end position="280"/>
    </location>
</feature>
<feature type="coiled-coil region" evidence="1">
    <location>
        <begin position="910"/>
        <end position="937"/>
    </location>
</feature>
<feature type="coiled-coil region" evidence="1">
    <location>
        <begin position="778"/>
        <end position="805"/>
    </location>
</feature>
<feature type="compositionally biased region" description="Polar residues" evidence="2">
    <location>
        <begin position="53"/>
        <end position="64"/>
    </location>
</feature>
<feature type="compositionally biased region" description="Basic and acidic residues" evidence="2">
    <location>
        <begin position="313"/>
        <end position="325"/>
    </location>
</feature>
<feature type="region of interest" description="Disordered" evidence="2">
    <location>
        <begin position="1"/>
        <end position="440"/>
    </location>
</feature>
<sequence length="986" mass="108559">MTMAASRAMSMDRGASNDRYDGVGLSPPNPNRGLPINRLMDQEPQAAGARPQASGTTLANNPRSEFQRAQIVNDYDSPGRTLRELDEEQEPAANSRTRQSNAPPNPGPGARTGYQQANRLLDQDPAGARPSNTATNPRSDFQRTQNLNDYDPPARPSPSVPLRDLDAMEDQEPANARTRQSNAPANPGPVARSGSFPQAANDLRLSPPLRDFDGTVDQGAFRSRQVDSRPSRDFDSAADQEASRPRQVSAPTNPGPGARSQGGYQQDLNDRDSRPSRDFDPAADQEASRPRQVSAPTNPAPGARSQGGYQQDLNDRDSRPLRDFDSAADQDALRPPRQTAANAPTNPRAGIQQAANNARPSPSVPLRDLDPVSDREPSRTRQASPPTTGNPGPRPGFQQMGSNDSRPSPRTTVRDLDDGGQAYVKPSKAAAGDAPGPPSQREALLGDALLGELRDNMHALREGQRHEAQQDVALTDALRRIEGRLGFLTGYNNFNAPQRPLATPNQTGKYGQQQQQRVYPEIVYSGEAAPANQDAGSRSKPHTPLTEDQMSEQQSTRLAQMAMVDQQRELMRYMRGLNEWLERDVQDRQMELRSVAARVDQLAQELRSGLLSGLQVHTPEVGDQPPALLHPSLFGVPFIAFNRNSDKLLSPAHINLTLDSFCTQYRVNEKVHDILAGEGFGSVGALLEIDSATILETGLKRVTPLATQYGWAPVAAYPRPTCMNDIAAARNSALLPTMTTNSPLHEIDVLAESSDSGINQASNLNSDATRLPLGDAANAQLLQRLQEMEARLQTAMEKRSRADDDKFAELKAMFQRILDERDVLRSGSANLNAGGARPNLEEKIEDLSRQNAEQRELLTALLDETNKQHKSTRKTMRSSAQEQVEFNLRHHLDEFNKKLAFDVRFVLGEIQKRSEELDQLKAQRGWLQEECRVLEMKLASLRKEVHKAEPSRTSTDANAPSLPETRRWSMFVSSLSQKWRARSSPL</sequence>
<evidence type="ECO:0000313" key="4">
    <source>
        <dbReference type="Proteomes" id="UP000815677"/>
    </source>
</evidence>
<feature type="compositionally biased region" description="Basic and acidic residues" evidence="2">
    <location>
        <begin position="367"/>
        <end position="379"/>
    </location>
</feature>
<keyword evidence="1" id="KW-0175">Coiled coil</keyword>
<feature type="coiled-coil region" evidence="1">
    <location>
        <begin position="837"/>
        <end position="864"/>
    </location>
</feature>
<dbReference type="EMBL" id="DF849438">
    <property type="protein sequence ID" value="GAT57316.1"/>
    <property type="molecule type" value="Genomic_DNA"/>
</dbReference>
<gene>
    <name evidence="3" type="ORF">MCHLO_13865</name>
</gene>
<accession>A0ABQ0M1V4</accession>
<feature type="compositionally biased region" description="Polar residues" evidence="2">
    <location>
        <begin position="399"/>
        <end position="411"/>
    </location>
</feature>